<sequence>MTAVDDVGVSSIAHALRWQFDSVEKVGPDLLLSLIPR</sequence>
<accession>A0A1V3WIK1</accession>
<protein>
    <submittedName>
        <fullName evidence="1">Diaminohydroxyphosphoribosylaminopyrimidine deaminase domain protein</fullName>
    </submittedName>
</protein>
<comment type="caution">
    <text evidence="1">The sequence shown here is derived from an EMBL/GenBank/DDBJ whole genome shotgun (WGS) entry which is preliminary data.</text>
</comment>
<dbReference type="AlphaFoldDB" id="A0A1V3WIK1"/>
<evidence type="ECO:0000313" key="2">
    <source>
        <dbReference type="Proteomes" id="UP000188532"/>
    </source>
</evidence>
<gene>
    <name evidence="1" type="ORF">BZL29_7392</name>
</gene>
<reference evidence="1 2" key="1">
    <citation type="submission" date="2017-02" db="EMBL/GenBank/DDBJ databases">
        <title>Complete genome sequences of Mycobacterium kansasii strains isolated from rhesus macaques.</title>
        <authorList>
            <person name="Panda A."/>
            <person name="Nagaraj S."/>
            <person name="Zhao X."/>
            <person name="Tettelin H."/>
            <person name="Detolla L.J."/>
        </authorList>
    </citation>
    <scope>NUCLEOTIDE SEQUENCE [LARGE SCALE GENOMIC DNA]</scope>
    <source>
        <strain evidence="1 2">11-3469</strain>
    </source>
</reference>
<dbReference type="EMBL" id="MVBN01000010">
    <property type="protein sequence ID" value="OOK66101.1"/>
    <property type="molecule type" value="Genomic_DNA"/>
</dbReference>
<proteinExistence type="predicted"/>
<name>A0A1V3WIK1_MYCKA</name>
<dbReference type="Proteomes" id="UP000188532">
    <property type="component" value="Unassembled WGS sequence"/>
</dbReference>
<evidence type="ECO:0000313" key="1">
    <source>
        <dbReference type="EMBL" id="OOK66101.1"/>
    </source>
</evidence>
<organism evidence="1 2">
    <name type="scientific">Mycobacterium kansasii</name>
    <dbReference type="NCBI Taxonomy" id="1768"/>
    <lineage>
        <taxon>Bacteria</taxon>
        <taxon>Bacillati</taxon>
        <taxon>Actinomycetota</taxon>
        <taxon>Actinomycetes</taxon>
        <taxon>Mycobacteriales</taxon>
        <taxon>Mycobacteriaceae</taxon>
        <taxon>Mycobacterium</taxon>
    </lineage>
</organism>